<comment type="caution">
    <text evidence="3">The sequence shown here is derived from an EMBL/GenBank/DDBJ whole genome shotgun (WGS) entry which is preliminary data.</text>
</comment>
<keyword evidence="1" id="KW-0732">Signal</keyword>
<evidence type="ECO:0000256" key="1">
    <source>
        <dbReference type="SAM" id="SignalP"/>
    </source>
</evidence>
<sequence length="150" mass="15164">MHPRYTVAAALSAALLALAVPPHADASAPPNALTIDSVGRLAEGGSILLSGTYRCGGPALTGPVMIGSTLVQGGERQSIGGTIGAVCDGRSHRWANVERAPESGEGTRFGAGAARVEGTLLRLESVSGLPLPQVLVAEERAITLVSEATD</sequence>
<keyword evidence="4" id="KW-1185">Reference proteome</keyword>
<name>A0A4Z0H9V3_9ACTN</name>
<reference evidence="3 4" key="1">
    <citation type="submission" date="2019-03" db="EMBL/GenBank/DDBJ databases">
        <authorList>
            <person name="Gonzalez-Pimentel J.L."/>
        </authorList>
    </citation>
    <scope>NUCLEOTIDE SEQUENCE [LARGE SCALE GENOMIC DNA]</scope>
    <source>
        <strain evidence="3 4">JCM 31289</strain>
    </source>
</reference>
<evidence type="ECO:0000313" key="3">
    <source>
        <dbReference type="EMBL" id="TGB07227.1"/>
    </source>
</evidence>
<feature type="chain" id="PRO_5021281371" description="DUF6299 domain-containing protein" evidence="1">
    <location>
        <begin position="27"/>
        <end position="150"/>
    </location>
</feature>
<evidence type="ECO:0000313" key="4">
    <source>
        <dbReference type="Proteomes" id="UP000297948"/>
    </source>
</evidence>
<feature type="signal peptide" evidence="1">
    <location>
        <begin position="1"/>
        <end position="26"/>
    </location>
</feature>
<dbReference type="AlphaFoldDB" id="A0A4Z0H9V3"/>
<organism evidence="3 4">
    <name type="scientific">Streptomyces palmae</name>
    <dbReference type="NCBI Taxonomy" id="1701085"/>
    <lineage>
        <taxon>Bacteria</taxon>
        <taxon>Bacillati</taxon>
        <taxon>Actinomycetota</taxon>
        <taxon>Actinomycetes</taxon>
        <taxon>Kitasatosporales</taxon>
        <taxon>Streptomycetaceae</taxon>
        <taxon>Streptomyces</taxon>
    </lineage>
</organism>
<protein>
    <recommendedName>
        <fullName evidence="2">DUF6299 domain-containing protein</fullName>
    </recommendedName>
</protein>
<dbReference type="RefSeq" id="WP_135339981.1">
    <property type="nucleotide sequence ID" value="NZ_JBHLTX010000039.1"/>
</dbReference>
<dbReference type="Proteomes" id="UP000297948">
    <property type="component" value="Unassembled WGS sequence"/>
</dbReference>
<dbReference type="OrthoDB" id="3873198at2"/>
<dbReference type="InterPro" id="IPR046266">
    <property type="entry name" value="DUF6299"/>
</dbReference>
<evidence type="ECO:0000259" key="2">
    <source>
        <dbReference type="Pfam" id="PF19816"/>
    </source>
</evidence>
<accession>A0A4Z0H9V3</accession>
<proteinExistence type="predicted"/>
<dbReference type="EMBL" id="SRID01000154">
    <property type="protein sequence ID" value="TGB07227.1"/>
    <property type="molecule type" value="Genomic_DNA"/>
</dbReference>
<gene>
    <name evidence="3" type="ORF">E4099_17330</name>
</gene>
<dbReference type="Pfam" id="PF19816">
    <property type="entry name" value="DUF6299"/>
    <property type="match status" value="1"/>
</dbReference>
<feature type="domain" description="DUF6299" evidence="2">
    <location>
        <begin position="31"/>
        <end position="146"/>
    </location>
</feature>